<feature type="chain" id="PRO_5033046127" evidence="1">
    <location>
        <begin position="22"/>
        <end position="251"/>
    </location>
</feature>
<evidence type="ECO:0000256" key="1">
    <source>
        <dbReference type="SAM" id="SignalP"/>
    </source>
</evidence>
<feature type="signal peptide" evidence="1">
    <location>
        <begin position="1"/>
        <end position="21"/>
    </location>
</feature>
<evidence type="ECO:0000313" key="2">
    <source>
        <dbReference type="EMBL" id="MBA1143309.1"/>
    </source>
</evidence>
<dbReference type="EMBL" id="JACDTY010000013">
    <property type="protein sequence ID" value="MBA1143309.1"/>
    <property type="molecule type" value="Genomic_DNA"/>
</dbReference>
<gene>
    <name evidence="2" type="ORF">H0241_24110</name>
</gene>
<accession>A0A838BBB3</accession>
<dbReference type="AlphaFoldDB" id="A0A838BBB3"/>
<reference evidence="2 3" key="1">
    <citation type="submission" date="2020-07" db="EMBL/GenBank/DDBJ databases">
        <title>Definition of the novel symbiovar canariense within Mesorhizobium novociceri, a new species of genus Mesorhizobium nodulating Cicer canariense in the Caldera de Taburiente National Park (La Palma, Canary Islands).</title>
        <authorList>
            <person name="Leon-Barrios M."/>
            <person name="Perez-Yepez J."/>
            <person name="Flores-Felix J.D."/>
            <person name="Ramirez-Baena M.H."/>
            <person name="Pulido-Suarez L."/>
            <person name="Igual J.M."/>
            <person name="Velazquez E."/>
            <person name="Peix A."/>
        </authorList>
    </citation>
    <scope>NUCLEOTIDE SEQUENCE [LARGE SCALE GENOMIC DNA]</scope>
    <source>
        <strain evidence="2 3">CCANP35</strain>
    </source>
</reference>
<evidence type="ECO:0000313" key="3">
    <source>
        <dbReference type="Proteomes" id="UP000558284"/>
    </source>
</evidence>
<organism evidence="2 3">
    <name type="scientific">Mesorhizobium neociceri</name>
    <dbReference type="NCBI Taxonomy" id="1307853"/>
    <lineage>
        <taxon>Bacteria</taxon>
        <taxon>Pseudomonadati</taxon>
        <taxon>Pseudomonadota</taxon>
        <taxon>Alphaproteobacteria</taxon>
        <taxon>Hyphomicrobiales</taxon>
        <taxon>Phyllobacteriaceae</taxon>
        <taxon>Mesorhizobium</taxon>
    </lineage>
</organism>
<dbReference type="Proteomes" id="UP000558284">
    <property type="component" value="Unassembled WGS sequence"/>
</dbReference>
<sequence>MVRQFVSAVFCLLLLGSNAMAGWYHVENYEGSIGPNPVHLSLQTYSFGSGITVQGSFFYDAKQSPIALYGKATGTSLALCEIADDKEFERVIVMGSKTPVDTTGCPFSLELGDGSLTGNWSKGADKFPVSLRKVAGLDDTGEGKVEGTVEIPFWAQTATNRFAGIYTKTDDAICMTKMQIINKKRQKVVQTIKFGGDLCNAGMLMTPIFWNVQKSVERGKDIISVNFYDGRAGYEEDYVFDRKTKKYRLRK</sequence>
<protein>
    <submittedName>
        <fullName evidence="2">Uncharacterized protein</fullName>
    </submittedName>
</protein>
<proteinExistence type="predicted"/>
<keyword evidence="3" id="KW-1185">Reference proteome</keyword>
<name>A0A838BBB3_9HYPH</name>
<dbReference type="RefSeq" id="WP_181060325.1">
    <property type="nucleotide sequence ID" value="NZ_JACDTY010000013.1"/>
</dbReference>
<keyword evidence="1" id="KW-0732">Signal</keyword>
<comment type="caution">
    <text evidence="2">The sequence shown here is derived from an EMBL/GenBank/DDBJ whole genome shotgun (WGS) entry which is preliminary data.</text>
</comment>